<dbReference type="InterPro" id="IPR039537">
    <property type="entry name" value="Retrotran_Ty1/copia-like"/>
</dbReference>
<dbReference type="EMBL" id="SMMG02000006">
    <property type="protein sequence ID" value="KAA3470310.1"/>
    <property type="molecule type" value="Genomic_DNA"/>
</dbReference>
<dbReference type="Pfam" id="PF07727">
    <property type="entry name" value="RVT_2"/>
    <property type="match status" value="1"/>
</dbReference>
<evidence type="ECO:0000259" key="5">
    <source>
        <dbReference type="Pfam" id="PF25597"/>
    </source>
</evidence>
<name>A0A5B6VM44_9ROSI</name>
<dbReference type="PANTHER" id="PTHR42648">
    <property type="entry name" value="TRANSPOSASE, PUTATIVE-RELATED"/>
    <property type="match status" value="1"/>
</dbReference>
<accession>A0A5B6VM44</accession>
<dbReference type="Pfam" id="PF25597">
    <property type="entry name" value="SH3_retrovirus"/>
    <property type="match status" value="1"/>
</dbReference>
<dbReference type="InterPro" id="IPR057670">
    <property type="entry name" value="SH3_retrovirus"/>
</dbReference>
<dbReference type="OrthoDB" id="1938465at2759"/>
<dbReference type="InterPro" id="IPR013103">
    <property type="entry name" value="RVT_2"/>
</dbReference>
<proteinExistence type="predicted"/>
<evidence type="ECO:0000313" key="6">
    <source>
        <dbReference type="EMBL" id="KAA3470310.1"/>
    </source>
</evidence>
<evidence type="ECO:0000256" key="2">
    <source>
        <dbReference type="ARBA" id="ARBA00022801"/>
    </source>
</evidence>
<feature type="region of interest" description="Disordered" evidence="3">
    <location>
        <begin position="262"/>
        <end position="304"/>
    </location>
</feature>
<dbReference type="AlphaFoldDB" id="A0A5B6VM44"/>
<feature type="domain" description="Reverse transcriptase Ty1/copia-type" evidence="4">
    <location>
        <begin position="300"/>
        <end position="351"/>
    </location>
</feature>
<evidence type="ECO:0000313" key="7">
    <source>
        <dbReference type="Proteomes" id="UP000325315"/>
    </source>
</evidence>
<dbReference type="PANTHER" id="PTHR42648:SF26">
    <property type="entry name" value="INTEGRASE CATALYTIC DOMAIN-CONTAINING PROTEIN"/>
    <property type="match status" value="1"/>
</dbReference>
<protein>
    <submittedName>
        <fullName evidence="6">Retrovirus-related Pol polyprotein from transposon TNT 1-94</fullName>
    </submittedName>
</protein>
<feature type="compositionally biased region" description="Low complexity" evidence="3">
    <location>
        <begin position="262"/>
        <end position="281"/>
    </location>
</feature>
<organism evidence="6 7">
    <name type="scientific">Gossypium australe</name>
    <dbReference type="NCBI Taxonomy" id="47621"/>
    <lineage>
        <taxon>Eukaryota</taxon>
        <taxon>Viridiplantae</taxon>
        <taxon>Streptophyta</taxon>
        <taxon>Embryophyta</taxon>
        <taxon>Tracheophyta</taxon>
        <taxon>Spermatophyta</taxon>
        <taxon>Magnoliopsida</taxon>
        <taxon>eudicotyledons</taxon>
        <taxon>Gunneridae</taxon>
        <taxon>Pentapetalae</taxon>
        <taxon>rosids</taxon>
        <taxon>malvids</taxon>
        <taxon>Malvales</taxon>
        <taxon>Malvaceae</taxon>
        <taxon>Malvoideae</taxon>
        <taxon>Gossypium</taxon>
    </lineage>
</organism>
<evidence type="ECO:0000259" key="4">
    <source>
        <dbReference type="Pfam" id="PF07727"/>
    </source>
</evidence>
<dbReference type="GO" id="GO:0046872">
    <property type="term" value="F:metal ion binding"/>
    <property type="evidence" value="ECO:0007669"/>
    <property type="project" value="UniProtKB-KW"/>
</dbReference>
<reference evidence="7" key="1">
    <citation type="journal article" date="2019" name="Plant Biotechnol. J.">
        <title>Genome sequencing of the Australian wild diploid species Gossypium australe highlights disease resistance and delayed gland morphogenesis.</title>
        <authorList>
            <person name="Cai Y."/>
            <person name="Cai X."/>
            <person name="Wang Q."/>
            <person name="Wang P."/>
            <person name="Zhang Y."/>
            <person name="Cai C."/>
            <person name="Xu Y."/>
            <person name="Wang K."/>
            <person name="Zhou Z."/>
            <person name="Wang C."/>
            <person name="Geng S."/>
            <person name="Li B."/>
            <person name="Dong Q."/>
            <person name="Hou Y."/>
            <person name="Wang H."/>
            <person name="Ai P."/>
            <person name="Liu Z."/>
            <person name="Yi F."/>
            <person name="Sun M."/>
            <person name="An G."/>
            <person name="Cheng J."/>
            <person name="Zhang Y."/>
            <person name="Shi Q."/>
            <person name="Xie Y."/>
            <person name="Shi X."/>
            <person name="Chang Y."/>
            <person name="Huang F."/>
            <person name="Chen Y."/>
            <person name="Hong S."/>
            <person name="Mi L."/>
            <person name="Sun Q."/>
            <person name="Zhang L."/>
            <person name="Zhou B."/>
            <person name="Peng R."/>
            <person name="Zhang X."/>
            <person name="Liu F."/>
        </authorList>
    </citation>
    <scope>NUCLEOTIDE SEQUENCE [LARGE SCALE GENOMIC DNA]</scope>
    <source>
        <strain evidence="7">cv. PA1801</strain>
    </source>
</reference>
<dbReference type="InterPro" id="IPR012337">
    <property type="entry name" value="RNaseH-like_sf"/>
</dbReference>
<evidence type="ECO:0000256" key="1">
    <source>
        <dbReference type="ARBA" id="ARBA00022723"/>
    </source>
</evidence>
<dbReference type="Proteomes" id="UP000325315">
    <property type="component" value="Unassembled WGS sequence"/>
</dbReference>
<dbReference type="Gene3D" id="3.30.420.10">
    <property type="entry name" value="Ribonuclease H-like superfamily/Ribonuclease H"/>
    <property type="match status" value="1"/>
</dbReference>
<dbReference type="InterPro" id="IPR036397">
    <property type="entry name" value="RNaseH_sf"/>
</dbReference>
<sequence>MSLHRAQKGKFHKFPFSHSTIEYNEPFVLVVSDLWGPASVASGNHWYYVIRHKSQAVDCFIKFQRLVKTQFGRDIKQFQSDWGGEFRAFKFVLAEYGIIHSLSCPHTSEQNGVANLPMSFWGYAFCCAVHLINRLPISVLKWQSLFPVLHGKDPTYDHLRVFRCCCLPYLRPFHSHKLDFLSQPYIFLGYSSQHKGYQCLTPDGKVILSRHVFDENRFLFPKPITDSSSRSCVSTYVPIVASRPTESSLLQPDSVLPPIFDSSSTPSVSIRSPDDSGSLPTSPTPLRPPSVSFDPPPVKKNPDGTIARRKVRLVAKGCSQVPGCDFKETFSPVVKPATIRTILSVAVSKGW</sequence>
<evidence type="ECO:0000256" key="3">
    <source>
        <dbReference type="SAM" id="MobiDB-lite"/>
    </source>
</evidence>
<keyword evidence="7" id="KW-1185">Reference proteome</keyword>
<gene>
    <name evidence="6" type="ORF">EPI10_016026</name>
</gene>
<dbReference type="GO" id="GO:0016787">
    <property type="term" value="F:hydrolase activity"/>
    <property type="evidence" value="ECO:0007669"/>
    <property type="project" value="UniProtKB-KW"/>
</dbReference>
<keyword evidence="1" id="KW-0479">Metal-binding</keyword>
<comment type="caution">
    <text evidence="6">The sequence shown here is derived from an EMBL/GenBank/DDBJ whole genome shotgun (WGS) entry which is preliminary data.</text>
</comment>
<keyword evidence="2" id="KW-0378">Hydrolase</keyword>
<dbReference type="SUPFAM" id="SSF53098">
    <property type="entry name" value="Ribonuclease H-like"/>
    <property type="match status" value="1"/>
</dbReference>
<feature type="compositionally biased region" description="Pro residues" evidence="3">
    <location>
        <begin position="282"/>
        <end position="299"/>
    </location>
</feature>
<dbReference type="GO" id="GO:0003676">
    <property type="term" value="F:nucleic acid binding"/>
    <property type="evidence" value="ECO:0007669"/>
    <property type="project" value="InterPro"/>
</dbReference>
<feature type="domain" description="Retroviral polymerase SH3-like" evidence="5">
    <location>
        <begin position="164"/>
        <end position="220"/>
    </location>
</feature>